<reference evidence="1" key="1">
    <citation type="submission" date="2021-04" db="EMBL/GenBank/DDBJ databases">
        <title>First draft genome resource for Brassicaceae pathogens Fusarium oxysporum f. sp. raphani and Fusarium oxysporum f. sp. rapae.</title>
        <authorList>
            <person name="Asai S."/>
        </authorList>
    </citation>
    <scope>NUCLEOTIDE SEQUENCE</scope>
    <source>
        <strain evidence="1">Tf1208</strain>
    </source>
</reference>
<evidence type="ECO:0000313" key="1">
    <source>
        <dbReference type="EMBL" id="KAG7403152.1"/>
    </source>
</evidence>
<evidence type="ECO:0000313" key="2">
    <source>
        <dbReference type="Proteomes" id="UP000694050"/>
    </source>
</evidence>
<sequence>MTTIYRHWKNFESSTQSKPRTEIDEKIDNIIIQSQKSDSEFGKTKDELLPFLLAKVAKSQEGWLLKDFLKRKNEIFHDNNLFECSKNTAITGQFKSQSISALQASTAPTSQALYALNFVPETVANTTYNTVTGFFRPAIEALRKSPNIRSNNARVDSYSTKLVSFGIGNKPKSSDQWQQWDDAKSGKEDTTDYTFMNARGFNSKGPGPNFAAQMLLAAASPDLDRKKDDPGLYGDGADLSIEEWKNCPACRSS</sequence>
<protein>
    <submittedName>
        <fullName evidence="1">Uncharacterized protein</fullName>
    </submittedName>
</protein>
<accession>A0A8J5NGV5</accession>
<comment type="caution">
    <text evidence="1">The sequence shown here is derived from an EMBL/GenBank/DDBJ whole genome shotgun (WGS) entry which is preliminary data.</text>
</comment>
<proteinExistence type="predicted"/>
<organism evidence="1 2">
    <name type="scientific">Fusarium oxysporum f. sp. rapae</name>
    <dbReference type="NCBI Taxonomy" id="485398"/>
    <lineage>
        <taxon>Eukaryota</taxon>
        <taxon>Fungi</taxon>
        <taxon>Dikarya</taxon>
        <taxon>Ascomycota</taxon>
        <taxon>Pezizomycotina</taxon>
        <taxon>Sordariomycetes</taxon>
        <taxon>Hypocreomycetidae</taxon>
        <taxon>Hypocreales</taxon>
        <taxon>Nectriaceae</taxon>
        <taxon>Fusarium</taxon>
        <taxon>Fusarium oxysporum species complex</taxon>
    </lineage>
</organism>
<gene>
    <name evidence="1" type="ORF">Forpe1208_v016438</name>
</gene>
<dbReference type="Proteomes" id="UP000694050">
    <property type="component" value="Unassembled WGS sequence"/>
</dbReference>
<dbReference type="EMBL" id="JAELUQ010000015">
    <property type="protein sequence ID" value="KAG7403152.1"/>
    <property type="molecule type" value="Genomic_DNA"/>
</dbReference>
<name>A0A8J5NGV5_FUSOX</name>
<dbReference type="AlphaFoldDB" id="A0A8J5NGV5"/>